<accession>A0A366MUN1</accession>
<dbReference type="EMBL" id="PDKB01000006">
    <property type="protein sequence ID" value="RBQ29330.1"/>
    <property type="molecule type" value="Genomic_DNA"/>
</dbReference>
<dbReference type="InterPro" id="IPR036188">
    <property type="entry name" value="FAD/NAD-bd_sf"/>
</dbReference>
<dbReference type="GO" id="GO:0016491">
    <property type="term" value="F:oxidoreductase activity"/>
    <property type="evidence" value="ECO:0007669"/>
    <property type="project" value="UniProtKB-KW"/>
</dbReference>
<evidence type="ECO:0000313" key="4">
    <source>
        <dbReference type="Proteomes" id="UP000252669"/>
    </source>
</evidence>
<dbReference type="Gene3D" id="3.30.9.10">
    <property type="entry name" value="D-Amino Acid Oxidase, subunit A, domain 2"/>
    <property type="match status" value="1"/>
</dbReference>
<dbReference type="AlphaFoldDB" id="A0A366MUN1"/>
<dbReference type="Proteomes" id="UP000252669">
    <property type="component" value="Unassembled WGS sequence"/>
</dbReference>
<dbReference type="SUPFAM" id="SSF51905">
    <property type="entry name" value="FAD/NAD(P)-binding domain"/>
    <property type="match status" value="1"/>
</dbReference>
<dbReference type="InterPro" id="IPR006076">
    <property type="entry name" value="FAD-dep_OxRdtase"/>
</dbReference>
<proteinExistence type="predicted"/>
<dbReference type="OrthoDB" id="5410311at2"/>
<dbReference type="PROSITE" id="PS51257">
    <property type="entry name" value="PROKAR_LIPOPROTEIN"/>
    <property type="match status" value="1"/>
</dbReference>
<dbReference type="Gene3D" id="3.50.50.60">
    <property type="entry name" value="FAD/NAD(P)-binding domain"/>
    <property type="match status" value="1"/>
</dbReference>
<dbReference type="RefSeq" id="WP_113893840.1">
    <property type="nucleotide sequence ID" value="NZ_JANJGA010000006.1"/>
</dbReference>
<reference evidence="3 4" key="1">
    <citation type="submission" date="2017-10" db="EMBL/GenBank/DDBJ databases">
        <title>Genomics of the genus Arcobacter.</title>
        <authorList>
            <person name="Perez-Cataluna A."/>
            <person name="Figueras M.J."/>
        </authorList>
    </citation>
    <scope>NUCLEOTIDE SEQUENCE [LARGE SCALE GENOMIC DNA]</scope>
    <source>
        <strain evidence="3 4">CECT 9230</strain>
    </source>
</reference>
<dbReference type="PANTHER" id="PTHR13847">
    <property type="entry name" value="SARCOSINE DEHYDROGENASE-RELATED"/>
    <property type="match status" value="1"/>
</dbReference>
<dbReference type="PANTHER" id="PTHR13847:SF289">
    <property type="entry name" value="GLYCINE OXIDASE"/>
    <property type="match status" value="1"/>
</dbReference>
<keyword evidence="4" id="KW-1185">Reference proteome</keyword>
<protein>
    <submittedName>
        <fullName evidence="3">D-amino-acid oxidase</fullName>
    </submittedName>
</protein>
<organism evidence="3 4">
    <name type="scientific">Aliarcobacter vitoriensis</name>
    <dbReference type="NCBI Taxonomy" id="2011099"/>
    <lineage>
        <taxon>Bacteria</taxon>
        <taxon>Pseudomonadati</taxon>
        <taxon>Campylobacterota</taxon>
        <taxon>Epsilonproteobacteria</taxon>
        <taxon>Campylobacterales</taxon>
        <taxon>Arcobacteraceae</taxon>
        <taxon>Aliarcobacter</taxon>
    </lineage>
</organism>
<dbReference type="GO" id="GO:0005737">
    <property type="term" value="C:cytoplasm"/>
    <property type="evidence" value="ECO:0007669"/>
    <property type="project" value="TreeGrafter"/>
</dbReference>
<name>A0A366MUN1_9BACT</name>
<evidence type="ECO:0000259" key="2">
    <source>
        <dbReference type="Pfam" id="PF01266"/>
    </source>
</evidence>
<sequence length="386" mass="44299">MKKYDYIIIGAGICGCSLSYFLKQYSKNILLIDKNSDVAFGASGAAGAFLSPLLGKPNEFKSLVTKALKFSLEIYKKDFAEYFQNSGTCRIPKNQEDFDKFKSYIPHMDFDFKAFEDGYFFDIGSVVSSYEICKKLSKDVEKLFNYDVLKIEKKDDLWIINDEIEAKKLFLSTGADISLINEEYFDIRAVWGQKIDILSSTKIDINYHKECSLSKSIPKNGKNFISIGATHHRFKENMEDTSYNLKLKNINNIKHNKKTLEIINNDTEELLKKANDIKKLEDIEVIDIKIGSRASSIDYLPMVGTLVDSKKSFEKYPHIKNGTHIKNENLVLYENIYTLNGVGGRGFVLSLYLASNLVEFVINNKILDDNITNYRLFSRWAKKYKD</sequence>
<dbReference type="Pfam" id="PF01266">
    <property type="entry name" value="DAO"/>
    <property type="match status" value="1"/>
</dbReference>
<keyword evidence="1" id="KW-0560">Oxidoreductase</keyword>
<evidence type="ECO:0000313" key="3">
    <source>
        <dbReference type="EMBL" id="RBQ29330.1"/>
    </source>
</evidence>
<feature type="domain" description="FAD dependent oxidoreductase" evidence="2">
    <location>
        <begin position="5"/>
        <end position="355"/>
    </location>
</feature>
<gene>
    <name evidence="3" type="ORF">CRU91_04415</name>
</gene>
<comment type="caution">
    <text evidence="3">The sequence shown here is derived from an EMBL/GenBank/DDBJ whole genome shotgun (WGS) entry which is preliminary data.</text>
</comment>
<evidence type="ECO:0000256" key="1">
    <source>
        <dbReference type="ARBA" id="ARBA00023002"/>
    </source>
</evidence>